<evidence type="ECO:0000313" key="1">
    <source>
        <dbReference type="EMBL" id="MEV5506458.1"/>
    </source>
</evidence>
<protein>
    <submittedName>
        <fullName evidence="1">Uncharacterized protein</fullName>
    </submittedName>
</protein>
<accession>A0ABV3JU92</accession>
<sequence length="95" mass="10416">MPQTQPPPDTHQLRRTAARLAVELHDALRAHGFAVQVAPEPPMDGHAYISLLDPLREDEARVLTDALRAYRASRRETLSIGVAQANARSRKGGLA</sequence>
<proteinExistence type="predicted"/>
<name>A0ABV3JU92_STRON</name>
<dbReference type="EMBL" id="JBFAUK010000004">
    <property type="protein sequence ID" value="MEV5506458.1"/>
    <property type="molecule type" value="Genomic_DNA"/>
</dbReference>
<comment type="caution">
    <text evidence="1">The sequence shown here is derived from an EMBL/GenBank/DDBJ whole genome shotgun (WGS) entry which is preliminary data.</text>
</comment>
<organism evidence="1 2">
    <name type="scientific">Streptomyces orinoci</name>
    <name type="common">Streptoverticillium orinoci</name>
    <dbReference type="NCBI Taxonomy" id="67339"/>
    <lineage>
        <taxon>Bacteria</taxon>
        <taxon>Bacillati</taxon>
        <taxon>Actinomycetota</taxon>
        <taxon>Actinomycetes</taxon>
        <taxon>Kitasatosporales</taxon>
        <taxon>Streptomycetaceae</taxon>
        <taxon>Streptomyces</taxon>
    </lineage>
</organism>
<keyword evidence="2" id="KW-1185">Reference proteome</keyword>
<dbReference type="RefSeq" id="WP_109282875.1">
    <property type="nucleotide sequence ID" value="NZ_JBFAUK010000004.1"/>
</dbReference>
<evidence type="ECO:0000313" key="2">
    <source>
        <dbReference type="Proteomes" id="UP001552594"/>
    </source>
</evidence>
<reference evidence="1 2" key="1">
    <citation type="submission" date="2024-06" db="EMBL/GenBank/DDBJ databases">
        <title>The Natural Products Discovery Center: Release of the First 8490 Sequenced Strains for Exploring Actinobacteria Biosynthetic Diversity.</title>
        <authorList>
            <person name="Kalkreuter E."/>
            <person name="Kautsar S.A."/>
            <person name="Yang D."/>
            <person name="Bader C.D."/>
            <person name="Teijaro C.N."/>
            <person name="Fluegel L."/>
            <person name="Davis C.M."/>
            <person name="Simpson J.R."/>
            <person name="Lauterbach L."/>
            <person name="Steele A.D."/>
            <person name="Gui C."/>
            <person name="Meng S."/>
            <person name="Li G."/>
            <person name="Viehrig K."/>
            <person name="Ye F."/>
            <person name="Su P."/>
            <person name="Kiefer A.F."/>
            <person name="Nichols A."/>
            <person name="Cepeda A.J."/>
            <person name="Yan W."/>
            <person name="Fan B."/>
            <person name="Jiang Y."/>
            <person name="Adhikari A."/>
            <person name="Zheng C.-J."/>
            <person name="Schuster L."/>
            <person name="Cowan T.M."/>
            <person name="Smanski M.J."/>
            <person name="Chevrette M.G."/>
            <person name="De Carvalho L.P.S."/>
            <person name="Shen B."/>
        </authorList>
    </citation>
    <scope>NUCLEOTIDE SEQUENCE [LARGE SCALE GENOMIC DNA]</scope>
    <source>
        <strain evidence="1 2">NPDC052347</strain>
    </source>
</reference>
<gene>
    <name evidence="1" type="ORF">AB0L16_08250</name>
</gene>
<dbReference type="Proteomes" id="UP001552594">
    <property type="component" value="Unassembled WGS sequence"/>
</dbReference>